<dbReference type="InterPro" id="IPR016177">
    <property type="entry name" value="DNA-bd_dom_sf"/>
</dbReference>
<dbReference type="GO" id="GO:0006357">
    <property type="term" value="P:regulation of transcription by RNA polymerase II"/>
    <property type="evidence" value="ECO:0007669"/>
    <property type="project" value="TreeGrafter"/>
</dbReference>
<dbReference type="AlphaFoldDB" id="A0A1Y1N6B5"/>
<dbReference type="SUPFAM" id="SSF54171">
    <property type="entry name" value="DNA-binding domain"/>
    <property type="match status" value="1"/>
</dbReference>
<reference evidence="14" key="1">
    <citation type="journal article" date="2016" name="Sci. Rep.">
        <title>Molecular characterization of firefly nuptial gifts: a multi-omics approach sheds light on postcopulatory sexual selection.</title>
        <authorList>
            <person name="Al-Wathiqui N."/>
            <person name="Fallon T.R."/>
            <person name="South A."/>
            <person name="Weng J.K."/>
            <person name="Lewis S.M."/>
        </authorList>
    </citation>
    <scope>NUCLEOTIDE SEQUENCE</scope>
</reference>
<feature type="region of interest" description="Disordered" evidence="10">
    <location>
        <begin position="454"/>
        <end position="483"/>
    </location>
</feature>
<dbReference type="PROSITE" id="PS00028">
    <property type="entry name" value="ZINC_FINGER_C2H2_1"/>
    <property type="match status" value="1"/>
</dbReference>
<evidence type="ECO:0000313" key="16">
    <source>
        <dbReference type="Proteomes" id="UP000327044"/>
    </source>
</evidence>
<keyword evidence="3" id="KW-0677">Repeat</keyword>
<dbReference type="SUPFAM" id="SSF57716">
    <property type="entry name" value="Glucocorticoid receptor-like (DNA-binding domain)"/>
    <property type="match status" value="1"/>
</dbReference>
<dbReference type="GO" id="GO:0003677">
    <property type="term" value="F:DNA binding"/>
    <property type="evidence" value="ECO:0007669"/>
    <property type="project" value="UniProtKB-UniRule"/>
</dbReference>
<name>A0A1Y1N6B5_PHOPY</name>
<feature type="compositionally biased region" description="Low complexity" evidence="10">
    <location>
        <begin position="564"/>
        <end position="574"/>
    </location>
</feature>
<dbReference type="Pfam" id="PF20826">
    <property type="entry name" value="PHD_5"/>
    <property type="match status" value="1"/>
</dbReference>
<comment type="subcellular location">
    <subcellularLocation>
        <location evidence="1">Nucleus</location>
    </subcellularLocation>
</comment>
<dbReference type="Proteomes" id="UP000327044">
    <property type="component" value="Unassembled WGS sequence"/>
</dbReference>
<evidence type="ECO:0000256" key="4">
    <source>
        <dbReference type="ARBA" id="ARBA00022771"/>
    </source>
</evidence>
<reference evidence="15" key="3">
    <citation type="submission" date="2019-08" db="EMBL/GenBank/DDBJ databases">
        <authorList>
            <consortium name="Photinus pyralis genome working group"/>
            <person name="Fallon T.R."/>
            <person name="Sander Lower S.E."/>
            <person name="Weng J.-K."/>
        </authorList>
    </citation>
    <scope>NUCLEOTIDE SEQUENCE</scope>
    <source>
        <strain evidence="15">1611_PpyrPB1</strain>
        <tissue evidence="15">Whole body</tissue>
    </source>
</reference>
<feature type="domain" description="THAP-type" evidence="12">
    <location>
        <begin position="1"/>
        <end position="84"/>
    </location>
</feature>
<sequence length="1040" mass="118355">MGRKCYVPDCLSEEGRSEDRGVTFHKIPLHADIRPKWLSLCHVSPDKHSCKVIHVCSRHFLKVDFCHFKGKRYMLRQGVLPSVFPWSKLKREPTELTVTVKKESSDPESNSDTVIKTEIKEEPTELISEVDIKEECLQDDAGQSEMKPEKSSTTIEQKGKSIQTPSGLLNFSVNTQLEALDFNQQWFPAHIVEVDYEENEVLIHFEKYSSKYDEWISMNSSRLRPLQIQHLEIDKKVLSPEVFVEGEKVLASWSDARKFPATVRKVLDHDTYEVLFVDGFVKILKGHRIMKTHGKVGEAPLFDPASGSKQDRRNKKRKINVAQLFRKRLKTGTSECLSPPSVNMDVNSGDELEAWVPRWENGKPVGVESAIETHDGLKKSIIVPDPRLPPNWSKHLMQRITGASAGKWDTLIVSPEGRRFRTRLEINTFLDENPQLNYNASMFSFCLYRRSKGRRPTQTADTPPQETTSVTPPKRQNKEDNSNSLKILVIDDVYKCPIEGCNKSFRRENLAQMHVKHYHPKFTKFLDSTPNVADLAYARTVGESLDKSPDRSSGKLTPSRPLQKAPTPKVTTPKPNEPHEISQECFDAQANLLQKTKDSEILKLLNSKPNEEPPTKLPPGLPSGMYPPIKLKDLLNKSEGIPKGEDLNLKSLSASTSRPTGIRTILPVIRTGDAKKSETPEDNLLKNNIKPILRHSLKRKRFMSETTDAPPPKAPEPEAQPNVTEQPAPAVANPNYIVEGGEVIKIVRMKREEIINCTCGITEEDGLMIQCELCLCWQHAYCNNIERENQVPEKYICYICQNPMRQRSSRKYFHDQDWLKNGVLPVGNYHCKDEEAHKKRFELLKKSFDLSGLLVELRDYMHSVKVKLKIAQTSNHQKLYLWSKPWDKLPLPEKSDHQQENDISFTKSELDLLATKIESPNDSSFLSLLKSPKSEQKIKEELSKLDLNSLMENSFELPPPIAPQPEAAINSVDCKLNLLDHIAHSQNLIEERLEMVQSQVDALDGGDNNSEEDFSLVCKTVQMLRKDLETLQELSQSSSL</sequence>
<dbReference type="InterPro" id="IPR001739">
    <property type="entry name" value="Methyl_CpG_DNA-bd"/>
</dbReference>
<evidence type="ECO:0000256" key="7">
    <source>
        <dbReference type="ARBA" id="ARBA00023242"/>
    </source>
</evidence>
<evidence type="ECO:0000259" key="13">
    <source>
        <dbReference type="PROSITE" id="PS50982"/>
    </source>
</evidence>
<dbReference type="FunCoup" id="A0A1Y1N6B5">
    <property type="interactions" value="1532"/>
</dbReference>
<keyword evidence="2" id="KW-0479">Metal-binding</keyword>
<feature type="domain" description="MBD" evidence="13">
    <location>
        <begin position="378"/>
        <end position="450"/>
    </location>
</feature>
<reference evidence="15 16" key="2">
    <citation type="journal article" date="2018" name="Elife">
        <title>Firefly genomes illuminate parallel origins of bioluminescence in beetles.</title>
        <authorList>
            <person name="Fallon T.R."/>
            <person name="Lower S.E."/>
            <person name="Chang C.H."/>
            <person name="Bessho-Uehara M."/>
            <person name="Martin G.J."/>
            <person name="Bewick A.J."/>
            <person name="Behringer M."/>
            <person name="Debat H.J."/>
            <person name="Wong I."/>
            <person name="Day J.C."/>
            <person name="Suvorov A."/>
            <person name="Silva C.J."/>
            <person name="Stanger-Hall K.F."/>
            <person name="Hall D.W."/>
            <person name="Schmitz R.J."/>
            <person name="Nelson D.R."/>
            <person name="Lewis S.M."/>
            <person name="Shigenobu S."/>
            <person name="Bybee S.M."/>
            <person name="Larracuente A.M."/>
            <person name="Oba Y."/>
            <person name="Weng J.K."/>
        </authorList>
    </citation>
    <scope>NUCLEOTIDE SEQUENCE [LARGE SCALE GENOMIC DNA]</scope>
    <source>
        <strain evidence="15">1611_PpyrPB1</strain>
        <tissue evidence="15">Whole body</tissue>
    </source>
</reference>
<evidence type="ECO:0000256" key="5">
    <source>
        <dbReference type="ARBA" id="ARBA00022833"/>
    </source>
</evidence>
<feature type="compositionally biased region" description="Basic and acidic residues" evidence="10">
    <location>
        <begin position="544"/>
        <end position="553"/>
    </location>
</feature>
<feature type="region of interest" description="Disordered" evidence="10">
    <location>
        <begin position="543"/>
        <end position="580"/>
    </location>
</feature>
<dbReference type="InterPro" id="IPR004092">
    <property type="entry name" value="Mbt"/>
</dbReference>
<dbReference type="SMART" id="SM00980">
    <property type="entry name" value="THAP"/>
    <property type="match status" value="1"/>
</dbReference>
<dbReference type="Pfam" id="PF02820">
    <property type="entry name" value="MBT"/>
    <property type="match status" value="1"/>
</dbReference>
<gene>
    <name evidence="15" type="ORF">PPYR_08964</name>
</gene>
<dbReference type="InterPro" id="IPR011011">
    <property type="entry name" value="Znf_FYVE_PHD"/>
</dbReference>
<dbReference type="InterPro" id="IPR043449">
    <property type="entry name" value="PHF20-like"/>
</dbReference>
<dbReference type="GO" id="GO:0044545">
    <property type="term" value="C:NSL complex"/>
    <property type="evidence" value="ECO:0007669"/>
    <property type="project" value="TreeGrafter"/>
</dbReference>
<dbReference type="SUPFAM" id="SSF57903">
    <property type="entry name" value="FYVE/PHD zinc finger"/>
    <property type="match status" value="1"/>
</dbReference>
<dbReference type="InterPro" id="IPR019786">
    <property type="entry name" value="Zinc_finger_PHD-type_CS"/>
</dbReference>
<evidence type="ECO:0000313" key="15">
    <source>
        <dbReference type="EMBL" id="KAB0797971.1"/>
    </source>
</evidence>
<dbReference type="InterPro" id="IPR006612">
    <property type="entry name" value="THAP_Znf"/>
</dbReference>
<proteinExistence type="predicted"/>
<feature type="region of interest" description="Disordered" evidence="10">
    <location>
        <begin position="702"/>
        <end position="728"/>
    </location>
</feature>
<evidence type="ECO:0000256" key="2">
    <source>
        <dbReference type="ARBA" id="ARBA00022723"/>
    </source>
</evidence>
<dbReference type="Pfam" id="PF05485">
    <property type="entry name" value="THAP"/>
    <property type="match status" value="1"/>
</dbReference>
<evidence type="ECO:0000256" key="8">
    <source>
        <dbReference type="PROSITE-ProRule" id="PRU00042"/>
    </source>
</evidence>
<dbReference type="SMART" id="SM00561">
    <property type="entry name" value="MBT"/>
    <property type="match status" value="1"/>
</dbReference>
<keyword evidence="7" id="KW-0539">Nucleus</keyword>
<dbReference type="InterPro" id="IPR013083">
    <property type="entry name" value="Znf_RING/FYVE/PHD"/>
</dbReference>
<dbReference type="PANTHER" id="PTHR15856">
    <property type="entry name" value="PHD FINGER PROTEIN 20-RELATED"/>
    <property type="match status" value="1"/>
</dbReference>
<evidence type="ECO:0000313" key="14">
    <source>
        <dbReference type="EMBL" id="JAV91167.1"/>
    </source>
</evidence>
<evidence type="ECO:0000256" key="1">
    <source>
        <dbReference type="ARBA" id="ARBA00004123"/>
    </source>
</evidence>
<dbReference type="InParanoid" id="A0A1Y1N6B5"/>
<evidence type="ECO:0000259" key="12">
    <source>
        <dbReference type="PROSITE" id="PS50950"/>
    </source>
</evidence>
<keyword evidence="16" id="KW-1185">Reference proteome</keyword>
<organism evidence="14">
    <name type="scientific">Photinus pyralis</name>
    <name type="common">Common eastern firefly</name>
    <name type="synonym">Lampyris pyralis</name>
    <dbReference type="NCBI Taxonomy" id="7054"/>
    <lineage>
        <taxon>Eukaryota</taxon>
        <taxon>Metazoa</taxon>
        <taxon>Ecdysozoa</taxon>
        <taxon>Arthropoda</taxon>
        <taxon>Hexapoda</taxon>
        <taxon>Insecta</taxon>
        <taxon>Pterygota</taxon>
        <taxon>Neoptera</taxon>
        <taxon>Endopterygota</taxon>
        <taxon>Coleoptera</taxon>
        <taxon>Polyphaga</taxon>
        <taxon>Elateriformia</taxon>
        <taxon>Elateroidea</taxon>
        <taxon>Lampyridae</taxon>
        <taxon>Lampyrinae</taxon>
        <taxon>Photinus</taxon>
    </lineage>
</organism>
<dbReference type="PROSITE" id="PS50157">
    <property type="entry name" value="ZINC_FINGER_C2H2_2"/>
    <property type="match status" value="1"/>
</dbReference>
<feature type="compositionally biased region" description="Polar residues" evidence="10">
    <location>
        <begin position="456"/>
        <end position="471"/>
    </location>
</feature>
<dbReference type="SMART" id="SM00391">
    <property type="entry name" value="MBD"/>
    <property type="match status" value="1"/>
</dbReference>
<feature type="region of interest" description="Disordered" evidence="10">
    <location>
        <begin position="605"/>
        <end position="624"/>
    </location>
</feature>
<protein>
    <recommendedName>
        <fullName evidence="17">MBD domain-containing protein</fullName>
    </recommendedName>
</protein>
<dbReference type="InterPro" id="IPR013087">
    <property type="entry name" value="Znf_C2H2_type"/>
</dbReference>
<dbReference type="Gene3D" id="3.30.40.10">
    <property type="entry name" value="Zinc/RING finger domain, C3HC4 (zinc finger)"/>
    <property type="match status" value="1"/>
</dbReference>
<dbReference type="PANTHER" id="PTHR15856:SF51">
    <property type="entry name" value="MBD-R2"/>
    <property type="match status" value="1"/>
</dbReference>
<dbReference type="PROSITE" id="PS01359">
    <property type="entry name" value="ZF_PHD_1"/>
    <property type="match status" value="1"/>
</dbReference>
<evidence type="ECO:0000256" key="9">
    <source>
        <dbReference type="PROSITE-ProRule" id="PRU00309"/>
    </source>
</evidence>
<evidence type="ECO:0008006" key="17">
    <source>
        <dbReference type="Google" id="ProtNLM"/>
    </source>
</evidence>
<evidence type="ECO:0000256" key="10">
    <source>
        <dbReference type="SAM" id="MobiDB-lite"/>
    </source>
</evidence>
<dbReference type="EMBL" id="GEZM01016719">
    <property type="protein sequence ID" value="JAV91167.1"/>
    <property type="molecule type" value="Transcribed_RNA"/>
</dbReference>
<keyword evidence="4 8" id="KW-0863">Zinc-finger</keyword>
<dbReference type="SMART" id="SM00333">
    <property type="entry name" value="TUDOR"/>
    <property type="match status" value="2"/>
</dbReference>
<dbReference type="SUPFAM" id="SSF63748">
    <property type="entry name" value="Tudor/PWWP/MBT"/>
    <property type="match status" value="2"/>
</dbReference>
<accession>A0A1Y1N6B5</accession>
<keyword evidence="5" id="KW-0862">Zinc</keyword>
<evidence type="ECO:0000256" key="6">
    <source>
        <dbReference type="ARBA" id="ARBA00023125"/>
    </source>
</evidence>
<dbReference type="GO" id="GO:0008270">
    <property type="term" value="F:zinc ion binding"/>
    <property type="evidence" value="ECO:0007669"/>
    <property type="project" value="UniProtKB-KW"/>
</dbReference>
<dbReference type="SMART" id="SM00355">
    <property type="entry name" value="ZnF_C2H2"/>
    <property type="match status" value="1"/>
</dbReference>
<dbReference type="InterPro" id="IPR002999">
    <property type="entry name" value="Tudor"/>
</dbReference>
<keyword evidence="6 9" id="KW-0238">DNA-binding</keyword>
<evidence type="ECO:0000259" key="11">
    <source>
        <dbReference type="PROSITE" id="PS50157"/>
    </source>
</evidence>
<dbReference type="EMBL" id="VVIM01000006">
    <property type="protein sequence ID" value="KAB0797971.1"/>
    <property type="molecule type" value="Genomic_DNA"/>
</dbReference>
<dbReference type="Gene3D" id="3.30.890.10">
    <property type="entry name" value="Methyl-cpg-binding Protein 2, Chain A"/>
    <property type="match status" value="1"/>
</dbReference>
<dbReference type="OrthoDB" id="161570at2759"/>
<dbReference type="CDD" id="cd20104">
    <property type="entry name" value="MBT_PHF20L1-like"/>
    <property type="match status" value="1"/>
</dbReference>
<dbReference type="CDD" id="cd01396">
    <property type="entry name" value="MeCP2_MBD"/>
    <property type="match status" value="1"/>
</dbReference>
<dbReference type="GO" id="GO:0005634">
    <property type="term" value="C:nucleus"/>
    <property type="evidence" value="ECO:0007669"/>
    <property type="project" value="UniProtKB-SubCell"/>
</dbReference>
<evidence type="ECO:0000256" key="3">
    <source>
        <dbReference type="ARBA" id="ARBA00022737"/>
    </source>
</evidence>
<dbReference type="PROSITE" id="PS50950">
    <property type="entry name" value="ZF_THAP"/>
    <property type="match status" value="1"/>
</dbReference>
<dbReference type="Pfam" id="PF01429">
    <property type="entry name" value="MBD"/>
    <property type="match status" value="1"/>
</dbReference>
<dbReference type="CDD" id="cd20386">
    <property type="entry name" value="Tudor_PHF20-like"/>
    <property type="match status" value="1"/>
</dbReference>
<dbReference type="Gene3D" id="2.30.30.140">
    <property type="match status" value="2"/>
</dbReference>
<feature type="domain" description="C2H2-type" evidence="11">
    <location>
        <begin position="494"/>
        <end position="519"/>
    </location>
</feature>
<dbReference type="PROSITE" id="PS50982">
    <property type="entry name" value="MBD"/>
    <property type="match status" value="1"/>
</dbReference>